<evidence type="ECO:0000313" key="2">
    <source>
        <dbReference type="EMBL" id="OXA65090.1"/>
    </source>
</evidence>
<dbReference type="SUPFAM" id="SSF53187">
    <property type="entry name" value="Zn-dependent exopeptidases"/>
    <property type="match status" value="1"/>
</dbReference>
<keyword evidence="2" id="KW-0645">Protease</keyword>
<gene>
    <name evidence="2" type="ORF">Fcan01_00677</name>
</gene>
<feature type="domain" description="Peptidase M28" evidence="1">
    <location>
        <begin position="78"/>
        <end position="202"/>
    </location>
</feature>
<keyword evidence="3" id="KW-1185">Reference proteome</keyword>
<dbReference type="InterPro" id="IPR007484">
    <property type="entry name" value="Peptidase_M28"/>
</dbReference>
<dbReference type="OrthoDB" id="76293at2759"/>
<dbReference type="Proteomes" id="UP000198287">
    <property type="component" value="Unassembled WGS sequence"/>
</dbReference>
<reference evidence="2 3" key="1">
    <citation type="submission" date="2015-12" db="EMBL/GenBank/DDBJ databases">
        <title>The genome of Folsomia candida.</title>
        <authorList>
            <person name="Faddeeva A."/>
            <person name="Derks M.F."/>
            <person name="Anvar Y."/>
            <person name="Smit S."/>
            <person name="Van Straalen N."/>
            <person name="Roelofs D."/>
        </authorList>
    </citation>
    <scope>NUCLEOTIDE SEQUENCE [LARGE SCALE GENOMIC DNA]</scope>
    <source>
        <strain evidence="2 3">VU population</strain>
        <tissue evidence="2">Whole body</tissue>
    </source>
</reference>
<dbReference type="AlphaFoldDB" id="A0A226F6Y3"/>
<proteinExistence type="predicted"/>
<dbReference type="Gene3D" id="3.40.630.10">
    <property type="entry name" value="Zn peptidases"/>
    <property type="match status" value="2"/>
</dbReference>
<dbReference type="Pfam" id="PF04389">
    <property type="entry name" value="Peptidase_M28"/>
    <property type="match status" value="1"/>
</dbReference>
<name>A0A226F6Y3_FOLCA</name>
<organism evidence="2 3">
    <name type="scientific">Folsomia candida</name>
    <name type="common">Springtail</name>
    <dbReference type="NCBI Taxonomy" id="158441"/>
    <lineage>
        <taxon>Eukaryota</taxon>
        <taxon>Metazoa</taxon>
        <taxon>Ecdysozoa</taxon>
        <taxon>Arthropoda</taxon>
        <taxon>Hexapoda</taxon>
        <taxon>Collembola</taxon>
        <taxon>Entomobryomorpha</taxon>
        <taxon>Isotomoidea</taxon>
        <taxon>Isotomidae</taxon>
        <taxon>Proisotominae</taxon>
        <taxon>Folsomia</taxon>
    </lineage>
</organism>
<evidence type="ECO:0000313" key="3">
    <source>
        <dbReference type="Proteomes" id="UP000198287"/>
    </source>
</evidence>
<evidence type="ECO:0000259" key="1">
    <source>
        <dbReference type="Pfam" id="PF04389"/>
    </source>
</evidence>
<keyword evidence="2" id="KW-0378">Hydrolase</keyword>
<comment type="caution">
    <text evidence="2">The sequence shown here is derived from an EMBL/GenBank/DDBJ whole genome shotgun (WGS) entry which is preliminary data.</text>
</comment>
<dbReference type="GO" id="GO:0004177">
    <property type="term" value="F:aminopeptidase activity"/>
    <property type="evidence" value="ECO:0007669"/>
    <property type="project" value="UniProtKB-KW"/>
</dbReference>
<protein>
    <submittedName>
        <fullName evidence="2">Putative leucine aminopeptidase 1</fullName>
    </submittedName>
</protein>
<accession>A0A226F6Y3</accession>
<sequence>MASMPLIGSRRWSRFAIADDAYGGNVTVGKFTHRWLQSSIIARIEGADPKLKEEVVIFGAHLDSFNLTNPVNGRAPGYAAEEVGLLGSGEIAQTYFTQGVKVVAMVNYDGVGYHAGANQIGLLTDHTSTTLTALLRLLIEKYCAFSWINHQCGYGCSDHASFTRHGFPAASPSEYPMNPNMHKEIDTAEKMSFKQIAEFVKLTVGTAVEIAEVQEA</sequence>
<dbReference type="EMBL" id="LNIX01000001">
    <property type="protein sequence ID" value="OXA65090.1"/>
    <property type="molecule type" value="Genomic_DNA"/>
</dbReference>
<keyword evidence="2" id="KW-0031">Aminopeptidase</keyword>